<organism evidence="1 2">
    <name type="scientific">Paenibacillus glycanilyticus</name>
    <dbReference type="NCBI Taxonomy" id="126569"/>
    <lineage>
        <taxon>Bacteria</taxon>
        <taxon>Bacillati</taxon>
        <taxon>Bacillota</taxon>
        <taxon>Bacilli</taxon>
        <taxon>Bacillales</taxon>
        <taxon>Paenibacillaceae</taxon>
        <taxon>Paenibacillus</taxon>
    </lineage>
</organism>
<dbReference type="Proteomes" id="UP001285921">
    <property type="component" value="Unassembled WGS sequence"/>
</dbReference>
<name>A0ABQ6NX00_9BACL</name>
<protein>
    <recommendedName>
        <fullName evidence="3">Spore coat protein</fullName>
    </recommendedName>
</protein>
<reference evidence="1 2" key="1">
    <citation type="submission" date="2023-05" db="EMBL/GenBank/DDBJ databases">
        <title>Draft genome of Paenibacillus sp. CCS26.</title>
        <authorList>
            <person name="Akita H."/>
            <person name="Shinto Y."/>
            <person name="Kimura Z."/>
        </authorList>
    </citation>
    <scope>NUCLEOTIDE SEQUENCE [LARGE SCALE GENOMIC DNA]</scope>
    <source>
        <strain evidence="1 2">CCS26</strain>
    </source>
</reference>
<evidence type="ECO:0008006" key="3">
    <source>
        <dbReference type="Google" id="ProtNLM"/>
    </source>
</evidence>
<sequence length="73" mass="8161">MLQALTAKELEYIADSLSNEDLLIKQNALLASLATNPALRQAGMAELQTHQQHYQTLMQALQQHQHLAPTQPQ</sequence>
<dbReference type="RefSeq" id="WP_317982252.1">
    <property type="nucleotide sequence ID" value="NZ_BTCL01000035.1"/>
</dbReference>
<proteinExistence type="predicted"/>
<keyword evidence="2" id="KW-1185">Reference proteome</keyword>
<evidence type="ECO:0000313" key="1">
    <source>
        <dbReference type="EMBL" id="GMK48772.1"/>
    </source>
</evidence>
<comment type="caution">
    <text evidence="1">The sequence shown here is derived from an EMBL/GenBank/DDBJ whole genome shotgun (WGS) entry which is preliminary data.</text>
</comment>
<gene>
    <name evidence="1" type="ORF">PghCCS26_59020</name>
</gene>
<dbReference type="EMBL" id="BTCL01000035">
    <property type="protein sequence ID" value="GMK48772.1"/>
    <property type="molecule type" value="Genomic_DNA"/>
</dbReference>
<evidence type="ECO:0000313" key="2">
    <source>
        <dbReference type="Proteomes" id="UP001285921"/>
    </source>
</evidence>
<accession>A0ABQ6NX00</accession>